<comment type="caution">
    <text evidence="3">The sequence shown here is derived from an EMBL/GenBank/DDBJ whole genome shotgun (WGS) entry which is preliminary data.</text>
</comment>
<feature type="transmembrane region" description="Helical" evidence="2">
    <location>
        <begin position="7"/>
        <end position="29"/>
    </location>
</feature>
<keyword evidence="2" id="KW-0812">Transmembrane</keyword>
<organism evidence="3 4">
    <name type="scientific">Candidatus Nesterenkonia stercoripullorum</name>
    <dbReference type="NCBI Taxonomy" id="2838701"/>
    <lineage>
        <taxon>Bacteria</taxon>
        <taxon>Bacillati</taxon>
        <taxon>Actinomycetota</taxon>
        <taxon>Actinomycetes</taxon>
        <taxon>Micrococcales</taxon>
        <taxon>Micrococcaceae</taxon>
        <taxon>Nesterenkonia</taxon>
    </lineage>
</organism>
<feature type="compositionally biased region" description="Acidic residues" evidence="1">
    <location>
        <begin position="63"/>
        <end position="72"/>
    </location>
</feature>
<dbReference type="Proteomes" id="UP000824151">
    <property type="component" value="Unassembled WGS sequence"/>
</dbReference>
<evidence type="ECO:0000256" key="2">
    <source>
        <dbReference type="SAM" id="Phobius"/>
    </source>
</evidence>
<dbReference type="AlphaFoldDB" id="A0A9D1UUT4"/>
<evidence type="ECO:0000313" key="3">
    <source>
        <dbReference type="EMBL" id="HIX00838.1"/>
    </source>
</evidence>
<proteinExistence type="predicted"/>
<dbReference type="EMBL" id="DXGD01000444">
    <property type="protein sequence ID" value="HIX00838.1"/>
    <property type="molecule type" value="Genomic_DNA"/>
</dbReference>
<keyword evidence="2" id="KW-1133">Transmembrane helix</keyword>
<protein>
    <submittedName>
        <fullName evidence="3">Uncharacterized protein</fullName>
    </submittedName>
</protein>
<name>A0A9D1UUT4_9MICC</name>
<gene>
    <name evidence="3" type="ORF">H9871_11940</name>
</gene>
<accession>A0A9D1UUT4</accession>
<keyword evidence="2" id="KW-0472">Membrane</keyword>
<feature type="region of interest" description="Disordered" evidence="1">
    <location>
        <begin position="39"/>
        <end position="72"/>
    </location>
</feature>
<sequence>MKAPARLGIYGLILITVFAGAFFTAGALVPDHVVENWSTNAEHEADQTAEHDAGDATEHDTGDEQEDAEHDR</sequence>
<feature type="compositionally biased region" description="Basic and acidic residues" evidence="1">
    <location>
        <begin position="41"/>
        <end position="62"/>
    </location>
</feature>
<reference evidence="3" key="2">
    <citation type="submission" date="2021-04" db="EMBL/GenBank/DDBJ databases">
        <authorList>
            <person name="Gilroy R."/>
        </authorList>
    </citation>
    <scope>NUCLEOTIDE SEQUENCE</scope>
    <source>
        <strain evidence="3">ChiHejej3B27-3195</strain>
    </source>
</reference>
<evidence type="ECO:0000313" key="4">
    <source>
        <dbReference type="Proteomes" id="UP000824151"/>
    </source>
</evidence>
<evidence type="ECO:0000256" key="1">
    <source>
        <dbReference type="SAM" id="MobiDB-lite"/>
    </source>
</evidence>
<reference evidence="3" key="1">
    <citation type="journal article" date="2021" name="PeerJ">
        <title>Extensive microbial diversity within the chicken gut microbiome revealed by metagenomics and culture.</title>
        <authorList>
            <person name="Gilroy R."/>
            <person name="Ravi A."/>
            <person name="Getino M."/>
            <person name="Pursley I."/>
            <person name="Horton D.L."/>
            <person name="Alikhan N.F."/>
            <person name="Baker D."/>
            <person name="Gharbi K."/>
            <person name="Hall N."/>
            <person name="Watson M."/>
            <person name="Adriaenssens E.M."/>
            <person name="Foster-Nyarko E."/>
            <person name="Jarju S."/>
            <person name="Secka A."/>
            <person name="Antonio M."/>
            <person name="Oren A."/>
            <person name="Chaudhuri R.R."/>
            <person name="La Ragione R."/>
            <person name="Hildebrand F."/>
            <person name="Pallen M.J."/>
        </authorList>
    </citation>
    <scope>NUCLEOTIDE SEQUENCE</scope>
    <source>
        <strain evidence="3">ChiHejej3B27-3195</strain>
    </source>
</reference>